<protein>
    <recommendedName>
        <fullName evidence="5">Phosphotransferase</fullName>
        <ecNumber evidence="5">2.7.1.-</ecNumber>
    </recommendedName>
</protein>
<dbReference type="Proteomes" id="UP000663829">
    <property type="component" value="Unassembled WGS sequence"/>
</dbReference>
<dbReference type="GO" id="GO:0005739">
    <property type="term" value="C:mitochondrion"/>
    <property type="evidence" value="ECO:0007669"/>
    <property type="project" value="TreeGrafter"/>
</dbReference>
<organism evidence="7 11">
    <name type="scientific">Didymodactylos carnosus</name>
    <dbReference type="NCBI Taxonomy" id="1234261"/>
    <lineage>
        <taxon>Eukaryota</taxon>
        <taxon>Metazoa</taxon>
        <taxon>Spiralia</taxon>
        <taxon>Gnathifera</taxon>
        <taxon>Rotifera</taxon>
        <taxon>Eurotatoria</taxon>
        <taxon>Bdelloidea</taxon>
        <taxon>Philodinida</taxon>
        <taxon>Philodinidae</taxon>
        <taxon>Didymodactylos</taxon>
    </lineage>
</organism>
<dbReference type="EC" id="2.7.1.-" evidence="5"/>
<evidence type="ECO:0000256" key="3">
    <source>
        <dbReference type="ARBA" id="ARBA00023152"/>
    </source>
</evidence>
<evidence type="ECO:0000256" key="2">
    <source>
        <dbReference type="ARBA" id="ARBA00005028"/>
    </source>
</evidence>
<dbReference type="InterPro" id="IPR022673">
    <property type="entry name" value="Hexokinase_C"/>
</dbReference>
<evidence type="ECO:0000313" key="10">
    <source>
        <dbReference type="EMBL" id="CAF4149216.1"/>
    </source>
</evidence>
<dbReference type="GO" id="GO:0004340">
    <property type="term" value="F:glucokinase activity"/>
    <property type="evidence" value="ECO:0007669"/>
    <property type="project" value="TreeGrafter"/>
</dbReference>
<keyword evidence="5" id="KW-0547">Nucleotide-binding</keyword>
<accession>A0A814C4K8</accession>
<dbReference type="GO" id="GO:0006006">
    <property type="term" value="P:glucose metabolic process"/>
    <property type="evidence" value="ECO:0007669"/>
    <property type="project" value="TreeGrafter"/>
</dbReference>
<comment type="caution">
    <text evidence="7">The sequence shown here is derived from an EMBL/GenBank/DDBJ whole genome shotgun (WGS) entry which is preliminary data.</text>
</comment>
<comment type="catalytic activity">
    <reaction evidence="4">
        <text>a D-hexose + ATP = a D-hexose 6-phosphate + ADP + H(+)</text>
        <dbReference type="Rhea" id="RHEA:22740"/>
        <dbReference type="ChEBI" id="CHEBI:4194"/>
        <dbReference type="ChEBI" id="CHEBI:15378"/>
        <dbReference type="ChEBI" id="CHEBI:30616"/>
        <dbReference type="ChEBI" id="CHEBI:229467"/>
        <dbReference type="ChEBI" id="CHEBI:456216"/>
        <dbReference type="EC" id="2.7.1.1"/>
    </reaction>
    <physiologicalReaction direction="left-to-right" evidence="4">
        <dbReference type="Rhea" id="RHEA:22741"/>
    </physiologicalReaction>
</comment>
<dbReference type="Proteomes" id="UP000682733">
    <property type="component" value="Unassembled WGS sequence"/>
</dbReference>
<evidence type="ECO:0000256" key="5">
    <source>
        <dbReference type="RuleBase" id="RU362007"/>
    </source>
</evidence>
<keyword evidence="3 5" id="KW-0324">Glycolysis</keyword>
<dbReference type="GO" id="GO:0005829">
    <property type="term" value="C:cytosol"/>
    <property type="evidence" value="ECO:0007669"/>
    <property type="project" value="TreeGrafter"/>
</dbReference>
<evidence type="ECO:0000259" key="6">
    <source>
        <dbReference type="Pfam" id="PF03727"/>
    </source>
</evidence>
<comment type="pathway">
    <text evidence="1">Carbohydrate degradation; glycolysis; D-glyceraldehyde 3-phosphate and glycerone phosphate from D-glucose: step 1/4.</text>
</comment>
<dbReference type="PANTHER" id="PTHR19443">
    <property type="entry name" value="HEXOKINASE"/>
    <property type="match status" value="1"/>
</dbReference>
<dbReference type="GO" id="GO:0005524">
    <property type="term" value="F:ATP binding"/>
    <property type="evidence" value="ECO:0007669"/>
    <property type="project" value="UniProtKB-UniRule"/>
</dbReference>
<dbReference type="EMBL" id="CAJNOK010021804">
    <property type="protein sequence ID" value="CAF1337979.1"/>
    <property type="molecule type" value="Genomic_DNA"/>
</dbReference>
<proteinExistence type="inferred from homology"/>
<dbReference type="SUPFAM" id="SSF53067">
    <property type="entry name" value="Actin-like ATPase domain"/>
    <property type="match status" value="1"/>
</dbReference>
<evidence type="ECO:0000313" key="8">
    <source>
        <dbReference type="EMBL" id="CAF1337979.1"/>
    </source>
</evidence>
<dbReference type="GO" id="GO:0001678">
    <property type="term" value="P:intracellular glucose homeostasis"/>
    <property type="evidence" value="ECO:0007669"/>
    <property type="project" value="InterPro"/>
</dbReference>
<sequence>MSSATGFRILSEVLSDLMGEDVVEKLQGILYQKQLKVKITVLMIQTIPDPSALPSDATEIIINTEWSALGRYMYIISFSPIKLVCLGERGCLDILITNFDREIHKMSNNLGIHIFEKLISGMYMGRLAAEVLAALINQGIILKPQRDHKQSYRYYAPFHALHMLQSN</sequence>
<dbReference type="InterPro" id="IPR001312">
    <property type="entry name" value="Hexokinase"/>
</dbReference>
<feature type="domain" description="Hexokinase C-terminal" evidence="6">
    <location>
        <begin position="88"/>
        <end position="145"/>
    </location>
</feature>
<evidence type="ECO:0000256" key="1">
    <source>
        <dbReference type="ARBA" id="ARBA00004888"/>
    </source>
</evidence>
<dbReference type="GO" id="GO:0006096">
    <property type="term" value="P:glycolytic process"/>
    <property type="evidence" value="ECO:0007669"/>
    <property type="project" value="UniProtKB-KW"/>
</dbReference>
<dbReference type="Proteomes" id="UP000681722">
    <property type="component" value="Unassembled WGS sequence"/>
</dbReference>
<name>A0A814C4K8_9BILA</name>
<evidence type="ECO:0000313" key="9">
    <source>
        <dbReference type="EMBL" id="CAF3715862.1"/>
    </source>
</evidence>
<dbReference type="EMBL" id="CAJOBC010002107">
    <property type="protein sequence ID" value="CAF3715862.1"/>
    <property type="molecule type" value="Genomic_DNA"/>
</dbReference>
<keyword evidence="5" id="KW-0418">Kinase</keyword>
<dbReference type="InterPro" id="IPR043129">
    <property type="entry name" value="ATPase_NBD"/>
</dbReference>
<evidence type="ECO:0000313" key="7">
    <source>
        <dbReference type="EMBL" id="CAF0939141.1"/>
    </source>
</evidence>
<dbReference type="Proteomes" id="UP000677228">
    <property type="component" value="Unassembled WGS sequence"/>
</dbReference>
<dbReference type="GO" id="GO:0005536">
    <property type="term" value="F:D-glucose binding"/>
    <property type="evidence" value="ECO:0007669"/>
    <property type="project" value="InterPro"/>
</dbReference>
<gene>
    <name evidence="7" type="ORF">GPM918_LOCUS10611</name>
    <name evidence="8" type="ORF">OVA965_LOCUS30205</name>
    <name evidence="9" type="ORF">SRO942_LOCUS10609</name>
    <name evidence="10" type="ORF">TMI583_LOCUS31001</name>
</gene>
<comment type="similarity">
    <text evidence="5">Belongs to the hexokinase family.</text>
</comment>
<comment type="pathway">
    <text evidence="2">Carbohydrate metabolism; hexose metabolism.</text>
</comment>
<dbReference type="OrthoDB" id="419537at2759"/>
<dbReference type="Gene3D" id="3.40.367.20">
    <property type="match status" value="1"/>
</dbReference>
<reference evidence="7" key="1">
    <citation type="submission" date="2021-02" db="EMBL/GenBank/DDBJ databases">
        <authorList>
            <person name="Nowell W R."/>
        </authorList>
    </citation>
    <scope>NUCLEOTIDE SEQUENCE</scope>
</reference>
<keyword evidence="5" id="KW-0067">ATP-binding</keyword>
<dbReference type="PANTHER" id="PTHR19443:SF16">
    <property type="entry name" value="HEXOKINASE TYPE 1-RELATED"/>
    <property type="match status" value="1"/>
</dbReference>
<dbReference type="Pfam" id="PF03727">
    <property type="entry name" value="Hexokinase_2"/>
    <property type="match status" value="1"/>
</dbReference>
<dbReference type="GO" id="GO:0008865">
    <property type="term" value="F:fructokinase activity"/>
    <property type="evidence" value="ECO:0007669"/>
    <property type="project" value="TreeGrafter"/>
</dbReference>
<dbReference type="EMBL" id="CAJNOQ010002108">
    <property type="protein sequence ID" value="CAF0939141.1"/>
    <property type="molecule type" value="Genomic_DNA"/>
</dbReference>
<dbReference type="EMBL" id="CAJOBA010043429">
    <property type="protein sequence ID" value="CAF4149216.1"/>
    <property type="molecule type" value="Genomic_DNA"/>
</dbReference>
<dbReference type="AlphaFoldDB" id="A0A814C4K8"/>
<keyword evidence="5" id="KW-0808">Transferase</keyword>
<evidence type="ECO:0000313" key="11">
    <source>
        <dbReference type="Proteomes" id="UP000663829"/>
    </source>
</evidence>
<keyword evidence="11" id="KW-1185">Reference proteome</keyword>
<evidence type="ECO:0000256" key="4">
    <source>
        <dbReference type="ARBA" id="ARBA00044613"/>
    </source>
</evidence>